<protein>
    <submittedName>
        <fullName evidence="2">Transcription elongation factor GreAB</fullName>
    </submittedName>
</protein>
<name>A0A3G2L5K2_9FLAO</name>
<keyword evidence="2" id="KW-0251">Elongation factor</keyword>
<gene>
    <name evidence="2" type="ORF">D1013_09115</name>
</gene>
<dbReference type="Pfam" id="PF01272">
    <property type="entry name" value="GreA_GreB"/>
    <property type="match status" value="1"/>
</dbReference>
<dbReference type="InterPro" id="IPR036953">
    <property type="entry name" value="GreA/GreB_C_sf"/>
</dbReference>
<organism evidence="2 3">
    <name type="scientific">Euzebyella marina</name>
    <dbReference type="NCBI Taxonomy" id="1761453"/>
    <lineage>
        <taxon>Bacteria</taxon>
        <taxon>Pseudomonadati</taxon>
        <taxon>Bacteroidota</taxon>
        <taxon>Flavobacteriia</taxon>
        <taxon>Flavobacteriales</taxon>
        <taxon>Flavobacteriaceae</taxon>
        <taxon>Euzebyella</taxon>
    </lineage>
</organism>
<proteinExistence type="predicted"/>
<dbReference type="PANTHER" id="PTHR30437">
    <property type="entry name" value="TRANSCRIPTION ELONGATION FACTOR GREA"/>
    <property type="match status" value="1"/>
</dbReference>
<keyword evidence="3" id="KW-1185">Reference proteome</keyword>
<dbReference type="KEGG" id="emar:D1013_09115"/>
<evidence type="ECO:0000313" key="2">
    <source>
        <dbReference type="EMBL" id="AYN67508.1"/>
    </source>
</evidence>
<dbReference type="PANTHER" id="PTHR30437:SF5">
    <property type="entry name" value="REGULATOR OF NUCLEOSIDE DIPHOSPHATE KINASE"/>
    <property type="match status" value="1"/>
</dbReference>
<dbReference type="GO" id="GO:0032784">
    <property type="term" value="P:regulation of DNA-templated transcription elongation"/>
    <property type="evidence" value="ECO:0007669"/>
    <property type="project" value="InterPro"/>
</dbReference>
<sequence length="139" mass="15663">MNSNNLIVEKREYVFLKRLLNLSGYSNDNSVKKSLEKLSSELQLALIVDELDMPRGVIRFNSLVTIESSDGWQRKIQLVIPSERNFELGKISVLTPIGAALFGYPEGSTVEWEFPGGTKKIFISEVKKQPLPKVLDLPL</sequence>
<dbReference type="InterPro" id="IPR001437">
    <property type="entry name" value="Tscrpt_elong_fac_GreA/B_C"/>
</dbReference>
<dbReference type="GO" id="GO:0003746">
    <property type="term" value="F:translation elongation factor activity"/>
    <property type="evidence" value="ECO:0007669"/>
    <property type="project" value="UniProtKB-KW"/>
</dbReference>
<dbReference type="Proteomes" id="UP000276309">
    <property type="component" value="Chromosome"/>
</dbReference>
<dbReference type="AlphaFoldDB" id="A0A3G2L5K2"/>
<dbReference type="Gene3D" id="3.10.50.30">
    <property type="entry name" value="Transcription elongation factor, GreA/GreB, C-terminal domain"/>
    <property type="match status" value="1"/>
</dbReference>
<dbReference type="SUPFAM" id="SSF54534">
    <property type="entry name" value="FKBP-like"/>
    <property type="match status" value="1"/>
</dbReference>
<evidence type="ECO:0000313" key="3">
    <source>
        <dbReference type="Proteomes" id="UP000276309"/>
    </source>
</evidence>
<dbReference type="GO" id="GO:0070063">
    <property type="term" value="F:RNA polymerase binding"/>
    <property type="evidence" value="ECO:0007669"/>
    <property type="project" value="InterPro"/>
</dbReference>
<evidence type="ECO:0000259" key="1">
    <source>
        <dbReference type="Pfam" id="PF01272"/>
    </source>
</evidence>
<dbReference type="InterPro" id="IPR023459">
    <property type="entry name" value="Tscrpt_elong_fac_GreA/B_fam"/>
</dbReference>
<dbReference type="EMBL" id="CP032050">
    <property type="protein sequence ID" value="AYN67508.1"/>
    <property type="molecule type" value="Genomic_DNA"/>
</dbReference>
<feature type="domain" description="Transcription elongation factor GreA/GreB C-terminal" evidence="1">
    <location>
        <begin position="54"/>
        <end position="127"/>
    </location>
</feature>
<keyword evidence="2" id="KW-0648">Protein biosynthesis</keyword>
<dbReference type="GO" id="GO:0006354">
    <property type="term" value="P:DNA-templated transcription elongation"/>
    <property type="evidence" value="ECO:0007669"/>
    <property type="project" value="TreeGrafter"/>
</dbReference>
<dbReference type="GO" id="GO:0003677">
    <property type="term" value="F:DNA binding"/>
    <property type="evidence" value="ECO:0007669"/>
    <property type="project" value="InterPro"/>
</dbReference>
<reference evidence="2 3" key="1">
    <citation type="submission" date="2018-08" db="EMBL/GenBank/DDBJ databases">
        <title>The reduced genetic potential of extracellular carbohydrate catabolism in Euzebyella marina RN62, a Flavobacteriia bacterium isolated from the hadal water.</title>
        <authorList>
            <person name="Xue C."/>
        </authorList>
    </citation>
    <scope>NUCLEOTIDE SEQUENCE [LARGE SCALE GENOMIC DNA]</scope>
    <source>
        <strain evidence="2 3">RN62</strain>
    </source>
</reference>
<dbReference type="OrthoDB" id="192847at2"/>
<dbReference type="RefSeq" id="WP_121848524.1">
    <property type="nucleotide sequence ID" value="NZ_CP032050.1"/>
</dbReference>
<accession>A0A3G2L5K2</accession>